<gene>
    <name evidence="2" type="ORF">BpHYR1_035950</name>
</gene>
<dbReference type="Proteomes" id="UP000276133">
    <property type="component" value="Unassembled WGS sequence"/>
</dbReference>
<feature type="compositionally biased region" description="Basic and acidic residues" evidence="1">
    <location>
        <begin position="28"/>
        <end position="38"/>
    </location>
</feature>
<keyword evidence="3" id="KW-1185">Reference proteome</keyword>
<sequence length="47" mass="5742">MKREYDERMRVREPQIEVGVRVLVKTEQTKKSDSRWDPEPYTVTDMK</sequence>
<proteinExistence type="predicted"/>
<organism evidence="2 3">
    <name type="scientific">Brachionus plicatilis</name>
    <name type="common">Marine rotifer</name>
    <name type="synonym">Brachionus muelleri</name>
    <dbReference type="NCBI Taxonomy" id="10195"/>
    <lineage>
        <taxon>Eukaryota</taxon>
        <taxon>Metazoa</taxon>
        <taxon>Spiralia</taxon>
        <taxon>Gnathifera</taxon>
        <taxon>Rotifera</taxon>
        <taxon>Eurotatoria</taxon>
        <taxon>Monogononta</taxon>
        <taxon>Pseudotrocha</taxon>
        <taxon>Ploima</taxon>
        <taxon>Brachionidae</taxon>
        <taxon>Brachionus</taxon>
    </lineage>
</organism>
<evidence type="ECO:0000313" key="2">
    <source>
        <dbReference type="EMBL" id="RNA08386.1"/>
    </source>
</evidence>
<comment type="caution">
    <text evidence="2">The sequence shown here is derived from an EMBL/GenBank/DDBJ whole genome shotgun (WGS) entry which is preliminary data.</text>
</comment>
<feature type="non-terminal residue" evidence="2">
    <location>
        <position position="47"/>
    </location>
</feature>
<reference evidence="2 3" key="1">
    <citation type="journal article" date="2018" name="Sci. Rep.">
        <title>Genomic signatures of local adaptation to the degree of environmental predictability in rotifers.</title>
        <authorList>
            <person name="Franch-Gras L."/>
            <person name="Hahn C."/>
            <person name="Garcia-Roger E.M."/>
            <person name="Carmona M.J."/>
            <person name="Serra M."/>
            <person name="Gomez A."/>
        </authorList>
    </citation>
    <scope>NUCLEOTIDE SEQUENCE [LARGE SCALE GENOMIC DNA]</scope>
    <source>
        <strain evidence="2">HYR1</strain>
    </source>
</reference>
<name>A0A3M7QAF3_BRAPC</name>
<dbReference type="AlphaFoldDB" id="A0A3M7QAF3"/>
<evidence type="ECO:0000313" key="3">
    <source>
        <dbReference type="Proteomes" id="UP000276133"/>
    </source>
</evidence>
<feature type="region of interest" description="Disordered" evidence="1">
    <location>
        <begin position="28"/>
        <end position="47"/>
    </location>
</feature>
<protein>
    <submittedName>
        <fullName evidence="2">Uncharacterized protein</fullName>
    </submittedName>
</protein>
<dbReference type="EMBL" id="REGN01006760">
    <property type="protein sequence ID" value="RNA08386.1"/>
    <property type="molecule type" value="Genomic_DNA"/>
</dbReference>
<accession>A0A3M7QAF3</accession>
<dbReference type="OrthoDB" id="5969539at2759"/>
<evidence type="ECO:0000256" key="1">
    <source>
        <dbReference type="SAM" id="MobiDB-lite"/>
    </source>
</evidence>